<evidence type="ECO:0000313" key="4">
    <source>
        <dbReference type="Proteomes" id="UP000238634"/>
    </source>
</evidence>
<dbReference type="EMBL" id="PVWG01000022">
    <property type="protein sequence ID" value="PSB17926.1"/>
    <property type="molecule type" value="Genomic_DNA"/>
</dbReference>
<keyword evidence="2" id="KW-0732">Signal</keyword>
<dbReference type="RefSeq" id="WP_106254076.1">
    <property type="nucleotide sequence ID" value="NZ_MPPI01000007.1"/>
</dbReference>
<sequence>MKSTSKSTPTKFILLAGSIASMLVSTSVRAQDFGLPPILLQQSESFRNSDSQIVIRIRNFADRDAACGSGFNGSRLGISDGFDFPHPGGQSGYEFPRSSRNNFDFPRPGGSSLNSFQLPNGSKNPDIVGCIDTQRNIVFINIIRPQAKEQSQPTQTTPPVREQPPSPLIPQTRSTPPIDQTPVYNQNNPAGFYPVIR</sequence>
<evidence type="ECO:0000313" key="3">
    <source>
        <dbReference type="EMBL" id="PSB17926.1"/>
    </source>
</evidence>
<dbReference type="OrthoDB" id="9989986at2"/>
<feature type="chain" id="PRO_5015684027" evidence="2">
    <location>
        <begin position="31"/>
        <end position="197"/>
    </location>
</feature>
<accession>A0A2T1DBT4</accession>
<feature type="signal peptide" evidence="2">
    <location>
        <begin position="1"/>
        <end position="30"/>
    </location>
</feature>
<comment type="caution">
    <text evidence="3">The sequence shown here is derived from an EMBL/GenBank/DDBJ whole genome shotgun (WGS) entry which is preliminary data.</text>
</comment>
<name>A0A2T1DBT4_9CYAN</name>
<feature type="region of interest" description="Disordered" evidence="1">
    <location>
        <begin position="144"/>
        <end position="197"/>
    </location>
</feature>
<dbReference type="Proteomes" id="UP000238634">
    <property type="component" value="Unassembled WGS sequence"/>
</dbReference>
<evidence type="ECO:0000256" key="1">
    <source>
        <dbReference type="SAM" id="MobiDB-lite"/>
    </source>
</evidence>
<dbReference type="STRING" id="1920490.GCA_001895925_04260"/>
<proteinExistence type="predicted"/>
<organism evidence="3 4">
    <name type="scientific">Phormidesmis priestleyi ULC007</name>
    <dbReference type="NCBI Taxonomy" id="1920490"/>
    <lineage>
        <taxon>Bacteria</taxon>
        <taxon>Bacillati</taxon>
        <taxon>Cyanobacteriota</taxon>
        <taxon>Cyanophyceae</taxon>
        <taxon>Leptolyngbyales</taxon>
        <taxon>Leptolyngbyaceae</taxon>
        <taxon>Phormidesmis</taxon>
    </lineage>
</organism>
<reference evidence="3 4" key="1">
    <citation type="submission" date="2018-02" db="EMBL/GenBank/DDBJ databases">
        <authorList>
            <person name="Cohen D.B."/>
            <person name="Kent A.D."/>
        </authorList>
    </citation>
    <scope>NUCLEOTIDE SEQUENCE [LARGE SCALE GENOMIC DNA]</scope>
    <source>
        <strain evidence="3 4">ULC007</strain>
    </source>
</reference>
<protein>
    <submittedName>
        <fullName evidence="3">Uncharacterized protein</fullName>
    </submittedName>
</protein>
<feature type="compositionally biased region" description="Polar residues" evidence="1">
    <location>
        <begin position="148"/>
        <end position="158"/>
    </location>
</feature>
<keyword evidence="4" id="KW-1185">Reference proteome</keyword>
<dbReference type="AlphaFoldDB" id="A0A2T1DBT4"/>
<feature type="compositionally biased region" description="Polar residues" evidence="1">
    <location>
        <begin position="169"/>
        <end position="189"/>
    </location>
</feature>
<gene>
    <name evidence="3" type="ORF">C7B65_17170</name>
</gene>
<reference evidence="3 4" key="2">
    <citation type="submission" date="2018-03" db="EMBL/GenBank/DDBJ databases">
        <title>The ancient ancestry and fast evolution of plastids.</title>
        <authorList>
            <person name="Moore K.R."/>
            <person name="Magnabosco C."/>
            <person name="Momper L."/>
            <person name="Gold D.A."/>
            <person name="Bosak T."/>
            <person name="Fournier G.P."/>
        </authorList>
    </citation>
    <scope>NUCLEOTIDE SEQUENCE [LARGE SCALE GENOMIC DNA]</scope>
    <source>
        <strain evidence="3 4">ULC007</strain>
    </source>
</reference>
<evidence type="ECO:0000256" key="2">
    <source>
        <dbReference type="SAM" id="SignalP"/>
    </source>
</evidence>